<evidence type="ECO:0000256" key="1">
    <source>
        <dbReference type="ARBA" id="ARBA00022649"/>
    </source>
</evidence>
<dbReference type="InterPro" id="IPR007712">
    <property type="entry name" value="RelE/ParE_toxin"/>
</dbReference>
<protein>
    <submittedName>
        <fullName evidence="2">Plasmid stabilization system</fullName>
    </submittedName>
</protein>
<comment type="caution">
    <text evidence="2">The sequence shown here is derived from an EMBL/GenBank/DDBJ whole genome shotgun (WGS) entry which is preliminary data.</text>
</comment>
<gene>
    <name evidence="2" type="ORF">SCAL_001764</name>
</gene>
<dbReference type="Gene3D" id="3.30.2310.20">
    <property type="entry name" value="RelE-like"/>
    <property type="match status" value="1"/>
</dbReference>
<dbReference type="Pfam" id="PF05016">
    <property type="entry name" value="ParE_toxin"/>
    <property type="match status" value="1"/>
</dbReference>
<name>A0A1F2P766_9EURY</name>
<dbReference type="InterPro" id="IPR035093">
    <property type="entry name" value="RelE/ParE_toxin_dom_sf"/>
</dbReference>
<dbReference type="EMBL" id="LYOS01000008">
    <property type="protein sequence ID" value="OFV67139.1"/>
    <property type="molecule type" value="Genomic_DNA"/>
</dbReference>
<dbReference type="SUPFAM" id="SSF143011">
    <property type="entry name" value="RelE-like"/>
    <property type="match status" value="1"/>
</dbReference>
<evidence type="ECO:0000313" key="3">
    <source>
        <dbReference type="Proteomes" id="UP000186940"/>
    </source>
</evidence>
<proteinExistence type="predicted"/>
<accession>A0A1F2P766</accession>
<dbReference type="AlphaFoldDB" id="A0A1F2P766"/>
<keyword evidence="3" id="KW-1185">Reference proteome</keyword>
<evidence type="ECO:0000313" key="2">
    <source>
        <dbReference type="EMBL" id="OFV67139.1"/>
    </source>
</evidence>
<dbReference type="Proteomes" id="UP000186940">
    <property type="component" value="Unassembled WGS sequence"/>
</dbReference>
<sequence>MRVKGEKGVYRARVGKYRILYSVFEEEGLVLVLKVDKRERVYG</sequence>
<organism evidence="2 3">
    <name type="scientific">Candidatus Syntropharchaeum caldarium</name>
    <dbReference type="NCBI Taxonomy" id="1838285"/>
    <lineage>
        <taxon>Archaea</taxon>
        <taxon>Methanobacteriati</taxon>
        <taxon>Methanobacteriota</taxon>
        <taxon>Stenosarchaea group</taxon>
        <taxon>Methanomicrobia</taxon>
        <taxon>Methanosarcinales</taxon>
        <taxon>ANME-2 cluster</taxon>
        <taxon>Candidatus Syntropharchaeum</taxon>
    </lineage>
</organism>
<reference evidence="2" key="1">
    <citation type="submission" date="2016-05" db="EMBL/GenBank/DDBJ databases">
        <title>Microbial consortia oxidize butane by reversing methanogenesis.</title>
        <authorList>
            <person name="Laso-Perez R."/>
            <person name="Richter M."/>
            <person name="Wegener G."/>
            <person name="Musat F."/>
        </authorList>
    </citation>
    <scope>NUCLEOTIDE SEQUENCE [LARGE SCALE GENOMIC DNA]</scope>
    <source>
        <strain evidence="2">BOX2</strain>
    </source>
</reference>
<keyword evidence="1" id="KW-1277">Toxin-antitoxin system</keyword>